<sequence>MPKKIPRGFTLIELMIAVAIVGILAAIAIPSYQEYVRRGARSEARAGLLQAAQWMERAATVTGVYPTAANTGNANFFPTALRSVPSGRYAIALAGTATGFTLTATPQNAQAGDRCGAFTLTHNGVRDNTGLSGGATSADCWNR</sequence>
<dbReference type="RefSeq" id="WP_231044047.1">
    <property type="nucleotide sequence ID" value="NZ_CP106881.1"/>
</dbReference>
<dbReference type="PANTHER" id="PTHR30093:SF47">
    <property type="entry name" value="TYPE IV PILUS NON-CORE MINOR PILIN PILE"/>
    <property type="match status" value="1"/>
</dbReference>
<evidence type="ECO:0000313" key="2">
    <source>
        <dbReference type="EMBL" id="UYG52416.1"/>
    </source>
</evidence>
<dbReference type="NCBIfam" id="TIGR02532">
    <property type="entry name" value="IV_pilin_GFxxxE"/>
    <property type="match status" value="1"/>
</dbReference>
<name>A0ABY6GBZ3_9BURK</name>
<feature type="transmembrane region" description="Helical" evidence="1">
    <location>
        <begin position="12"/>
        <end position="32"/>
    </location>
</feature>
<dbReference type="PANTHER" id="PTHR30093">
    <property type="entry name" value="GENERAL SECRETION PATHWAY PROTEIN G"/>
    <property type="match status" value="1"/>
</dbReference>
<dbReference type="EMBL" id="CP106881">
    <property type="protein sequence ID" value="UYG52416.1"/>
    <property type="molecule type" value="Genomic_DNA"/>
</dbReference>
<protein>
    <submittedName>
        <fullName evidence="2">Type IV pilin protein</fullName>
    </submittedName>
</protein>
<dbReference type="InterPro" id="IPR045584">
    <property type="entry name" value="Pilin-like"/>
</dbReference>
<dbReference type="InterPro" id="IPR012902">
    <property type="entry name" value="N_methyl_site"/>
</dbReference>
<evidence type="ECO:0000256" key="1">
    <source>
        <dbReference type="SAM" id="Phobius"/>
    </source>
</evidence>
<keyword evidence="1" id="KW-1133">Transmembrane helix</keyword>
<gene>
    <name evidence="2" type="ORF">M9799_04005</name>
</gene>
<keyword evidence="1" id="KW-0812">Transmembrane</keyword>
<accession>A0ABY6GBZ3</accession>
<keyword evidence="3" id="KW-1185">Reference proteome</keyword>
<organism evidence="2 3">
    <name type="scientific">Comamonas endophytica</name>
    <dbReference type="NCBI Taxonomy" id="2949090"/>
    <lineage>
        <taxon>Bacteria</taxon>
        <taxon>Pseudomonadati</taxon>
        <taxon>Pseudomonadota</taxon>
        <taxon>Betaproteobacteria</taxon>
        <taxon>Burkholderiales</taxon>
        <taxon>Comamonadaceae</taxon>
        <taxon>Comamonas</taxon>
    </lineage>
</organism>
<dbReference type="Gene3D" id="3.30.700.10">
    <property type="entry name" value="Glycoprotein, Type 4 Pilin"/>
    <property type="match status" value="1"/>
</dbReference>
<dbReference type="PROSITE" id="PS00409">
    <property type="entry name" value="PROKAR_NTER_METHYL"/>
    <property type="match status" value="1"/>
</dbReference>
<proteinExistence type="predicted"/>
<dbReference type="Pfam" id="PF07963">
    <property type="entry name" value="N_methyl"/>
    <property type="match status" value="1"/>
</dbReference>
<dbReference type="InterPro" id="IPR031982">
    <property type="entry name" value="PilE-like"/>
</dbReference>
<dbReference type="SUPFAM" id="SSF54523">
    <property type="entry name" value="Pili subunits"/>
    <property type="match status" value="1"/>
</dbReference>
<dbReference type="Proteomes" id="UP001162800">
    <property type="component" value="Chromosome"/>
</dbReference>
<dbReference type="Pfam" id="PF16732">
    <property type="entry name" value="ComP_DUS"/>
    <property type="match status" value="1"/>
</dbReference>
<reference evidence="2" key="1">
    <citation type="submission" date="2022-09" db="EMBL/GenBank/DDBJ databases">
        <title>The complete genome of Acidovorax sp. 5MLIR.</title>
        <authorList>
            <person name="Liu L."/>
            <person name="Yue J."/>
            <person name="Yang F."/>
            <person name="Yuan J."/>
            <person name="Li L."/>
        </authorList>
    </citation>
    <scope>NUCLEOTIDE SEQUENCE</scope>
    <source>
        <strain evidence="2">5MLIR</strain>
    </source>
</reference>
<keyword evidence="1" id="KW-0472">Membrane</keyword>
<evidence type="ECO:0000313" key="3">
    <source>
        <dbReference type="Proteomes" id="UP001162800"/>
    </source>
</evidence>